<evidence type="ECO:0000256" key="1">
    <source>
        <dbReference type="SAM" id="MobiDB-lite"/>
    </source>
</evidence>
<evidence type="ECO:0000313" key="3">
    <source>
        <dbReference type="Proteomes" id="UP000299102"/>
    </source>
</evidence>
<accession>A0A4C1TW73</accession>
<keyword evidence="3" id="KW-1185">Reference proteome</keyword>
<comment type="caution">
    <text evidence="2">The sequence shown here is derived from an EMBL/GenBank/DDBJ whole genome shotgun (WGS) entry which is preliminary data.</text>
</comment>
<feature type="compositionally biased region" description="Basic residues" evidence="1">
    <location>
        <begin position="94"/>
        <end position="118"/>
    </location>
</feature>
<sequence length="118" mass="13395">MLTHGRRRTNAPIRDKNRSSGGRARQNGGPSGRAANWRSPDGAGRQSRFDYSADNTRRNRPPVCCKNAAHDRIGRAEQASGRDEDSRRAAVAGKGHRTRRERSRMHGKRYSRRRRSMV</sequence>
<feature type="compositionally biased region" description="Basic and acidic residues" evidence="1">
    <location>
        <begin position="68"/>
        <end position="88"/>
    </location>
</feature>
<dbReference type="Proteomes" id="UP000299102">
    <property type="component" value="Unassembled WGS sequence"/>
</dbReference>
<gene>
    <name evidence="2" type="ORF">EVAR_9135_1</name>
</gene>
<protein>
    <submittedName>
        <fullName evidence="2">Uncharacterized protein</fullName>
    </submittedName>
</protein>
<feature type="region of interest" description="Disordered" evidence="1">
    <location>
        <begin position="1"/>
        <end position="118"/>
    </location>
</feature>
<evidence type="ECO:0000313" key="2">
    <source>
        <dbReference type="EMBL" id="GBP18291.1"/>
    </source>
</evidence>
<proteinExistence type="predicted"/>
<dbReference type="EMBL" id="BGZK01000095">
    <property type="protein sequence ID" value="GBP18291.1"/>
    <property type="molecule type" value="Genomic_DNA"/>
</dbReference>
<name>A0A4C1TW73_EUMVA</name>
<reference evidence="2 3" key="1">
    <citation type="journal article" date="2019" name="Commun. Biol.">
        <title>The bagworm genome reveals a unique fibroin gene that provides high tensile strength.</title>
        <authorList>
            <person name="Kono N."/>
            <person name="Nakamura H."/>
            <person name="Ohtoshi R."/>
            <person name="Tomita M."/>
            <person name="Numata K."/>
            <person name="Arakawa K."/>
        </authorList>
    </citation>
    <scope>NUCLEOTIDE SEQUENCE [LARGE SCALE GENOMIC DNA]</scope>
</reference>
<dbReference type="AlphaFoldDB" id="A0A4C1TW73"/>
<organism evidence="2 3">
    <name type="scientific">Eumeta variegata</name>
    <name type="common">Bagworm moth</name>
    <name type="synonym">Eumeta japonica</name>
    <dbReference type="NCBI Taxonomy" id="151549"/>
    <lineage>
        <taxon>Eukaryota</taxon>
        <taxon>Metazoa</taxon>
        <taxon>Ecdysozoa</taxon>
        <taxon>Arthropoda</taxon>
        <taxon>Hexapoda</taxon>
        <taxon>Insecta</taxon>
        <taxon>Pterygota</taxon>
        <taxon>Neoptera</taxon>
        <taxon>Endopterygota</taxon>
        <taxon>Lepidoptera</taxon>
        <taxon>Glossata</taxon>
        <taxon>Ditrysia</taxon>
        <taxon>Tineoidea</taxon>
        <taxon>Psychidae</taxon>
        <taxon>Oiketicinae</taxon>
        <taxon>Eumeta</taxon>
    </lineage>
</organism>